<gene>
    <name evidence="3" type="ORF">ENQ76_12960</name>
</gene>
<dbReference type="AlphaFoldDB" id="A0A7C2K097"/>
<protein>
    <submittedName>
        <fullName evidence="3">Uncharacterized protein</fullName>
    </submittedName>
</protein>
<organism evidence="3">
    <name type="scientific">Schlesneria paludicola</name>
    <dbReference type="NCBI Taxonomy" id="360056"/>
    <lineage>
        <taxon>Bacteria</taxon>
        <taxon>Pseudomonadati</taxon>
        <taxon>Planctomycetota</taxon>
        <taxon>Planctomycetia</taxon>
        <taxon>Planctomycetales</taxon>
        <taxon>Planctomycetaceae</taxon>
        <taxon>Schlesneria</taxon>
    </lineage>
</organism>
<evidence type="ECO:0000313" key="3">
    <source>
        <dbReference type="EMBL" id="HEN16365.1"/>
    </source>
</evidence>
<evidence type="ECO:0000256" key="1">
    <source>
        <dbReference type="SAM" id="MobiDB-lite"/>
    </source>
</evidence>
<evidence type="ECO:0000256" key="2">
    <source>
        <dbReference type="SAM" id="Phobius"/>
    </source>
</evidence>
<feature type="region of interest" description="Disordered" evidence="1">
    <location>
        <begin position="572"/>
        <end position="592"/>
    </location>
</feature>
<accession>A0A7C2K097</accession>
<keyword evidence="2" id="KW-0812">Transmembrane</keyword>
<feature type="transmembrane region" description="Helical" evidence="2">
    <location>
        <begin position="55"/>
        <end position="72"/>
    </location>
</feature>
<dbReference type="EMBL" id="DSOK01000355">
    <property type="protein sequence ID" value="HEN16365.1"/>
    <property type="molecule type" value="Genomic_DNA"/>
</dbReference>
<comment type="caution">
    <text evidence="3">The sequence shown here is derived from an EMBL/GenBank/DDBJ whole genome shotgun (WGS) entry which is preliminary data.</text>
</comment>
<feature type="transmembrane region" description="Helical" evidence="2">
    <location>
        <begin position="128"/>
        <end position="154"/>
    </location>
</feature>
<feature type="transmembrane region" description="Helical" evidence="2">
    <location>
        <begin position="250"/>
        <end position="274"/>
    </location>
</feature>
<name>A0A7C2K097_9PLAN</name>
<feature type="transmembrane region" description="Helical" evidence="2">
    <location>
        <begin position="207"/>
        <end position="230"/>
    </location>
</feature>
<keyword evidence="2" id="KW-1133">Transmembrane helix</keyword>
<proteinExistence type="predicted"/>
<keyword evidence="2" id="KW-0472">Membrane</keyword>
<feature type="transmembrane region" description="Helical" evidence="2">
    <location>
        <begin position="166"/>
        <end position="187"/>
    </location>
</feature>
<sequence>MSVALCLLVLLGTNAAWLSDQVRVLPTASLAVLAPTDSWRVPLSLVPTVESLSEWPFLAVAAAAAVLIALACRDENGDASLDRLFAAVGLCLLMQPSHLLSAGLLLLLSRETHAQARAGAGWRIAALVLAGVLGTLEFGLLLLLGGLALVGQLLDARKSPSAVRSALWPVVVLAAGAGLACAVWPGFAHAALRPVSWLWIRPPAALLPALSPMIASPTGLLALILLLPFWSLQWWAALSQRDDAQSLSRLVSLMVCHVMGLGCLWYSFLTGVALVSLHRGPARWALLSWRPRTVLTAAIAVALGRVLLVTDTAPLLAGAPVQRLVQPTAWNTSGPVLLLNLGHTADGRQGTMARQLPLLVDDRWDCLGSFYPTYAAICRDLREVRDFRYLRTDGEWGGYTPWIQAWSPALLAVDSTDTESIRGLSLSTDWRVMGIDGRRTLFGRADEPRNLPQMRQALNCLLTLEWPARLSAFSLENTILSGNAADDRIVAGALCGLRFPYAGLRFLRNDRSTAAERVRVLCHLELAHRVSRYASQGSLLDQYRAVVLARRYLHSAAVSAEDRTTIERALQTLTHPTDAPPFPARADEPPPERELRSALLNGDEAASRRWLKEIEPPLQPLYQALINAPARPAQDVYRELQEVVKTMADTVSAAHRGEAQFYLGCAAIEAGESLMAIGAFEESARLAPNLPFREIRGVYLGQLTR</sequence>
<feature type="transmembrane region" description="Helical" evidence="2">
    <location>
        <begin position="84"/>
        <end position="108"/>
    </location>
</feature>
<reference evidence="3" key="1">
    <citation type="journal article" date="2020" name="mSystems">
        <title>Genome- and Community-Level Interaction Insights into Carbon Utilization and Element Cycling Functions of Hydrothermarchaeota in Hydrothermal Sediment.</title>
        <authorList>
            <person name="Zhou Z."/>
            <person name="Liu Y."/>
            <person name="Xu W."/>
            <person name="Pan J."/>
            <person name="Luo Z.H."/>
            <person name="Li M."/>
        </authorList>
    </citation>
    <scope>NUCLEOTIDE SEQUENCE [LARGE SCALE GENOMIC DNA]</scope>
    <source>
        <strain evidence="3">SpSt-339</strain>
    </source>
</reference>